<evidence type="ECO:0000256" key="10">
    <source>
        <dbReference type="ARBA" id="ARBA00022840"/>
    </source>
</evidence>
<dbReference type="FunFam" id="3.90.1440.10:FF:000002">
    <property type="entry name" value="Protein translocase subunit SecA"/>
    <property type="match status" value="1"/>
</dbReference>
<organism evidence="22 23">
    <name type="scientific">Candidatus Desantisbacteria bacterium CG07_land_8_20_14_0_80_39_15</name>
    <dbReference type="NCBI Taxonomy" id="1974549"/>
    <lineage>
        <taxon>Bacteria</taxon>
        <taxon>Candidatus Desantisiibacteriota</taxon>
    </lineage>
</organism>
<name>A0A2M6ZG45_9BACT</name>
<dbReference type="Gene3D" id="3.40.50.300">
    <property type="entry name" value="P-loop containing nucleotide triphosphate hydrolases"/>
    <property type="match status" value="2"/>
</dbReference>
<comment type="function">
    <text evidence="15">Part of the Sec protein translocase complex. Interacts with the SecYEG preprotein conducting channel. Has a central role in coupling the hydrolysis of ATP to the transfer of proteins into and across the cell membrane, serving as an ATP-driven molecular motor driving the stepwise translocation of polypeptide chains across the membrane.</text>
</comment>
<keyword evidence="14 15" id="KW-0472">Membrane</keyword>
<dbReference type="GO" id="GO:0043952">
    <property type="term" value="P:protein transport by the Sec complex"/>
    <property type="evidence" value="ECO:0007669"/>
    <property type="project" value="UniProtKB-ARBA"/>
</dbReference>
<dbReference type="InterPro" id="IPR011116">
    <property type="entry name" value="SecA_Wing/Scaffold"/>
</dbReference>
<dbReference type="InterPro" id="IPR027417">
    <property type="entry name" value="P-loop_NTPase"/>
</dbReference>
<dbReference type="GO" id="GO:0005524">
    <property type="term" value="F:ATP binding"/>
    <property type="evidence" value="ECO:0007669"/>
    <property type="project" value="UniProtKB-UniRule"/>
</dbReference>
<dbReference type="GO" id="GO:0017038">
    <property type="term" value="P:protein import"/>
    <property type="evidence" value="ECO:0007669"/>
    <property type="project" value="InterPro"/>
</dbReference>
<evidence type="ECO:0000259" key="21">
    <source>
        <dbReference type="PROSITE" id="PS51196"/>
    </source>
</evidence>
<protein>
    <recommendedName>
        <fullName evidence="15 16">Protein translocase subunit SecA</fullName>
        <ecNumber evidence="15">7.4.2.8</ecNumber>
    </recommendedName>
</protein>
<dbReference type="Proteomes" id="UP000229227">
    <property type="component" value="Unassembled WGS sequence"/>
</dbReference>
<dbReference type="Pfam" id="PF21090">
    <property type="entry name" value="P-loop_SecA"/>
    <property type="match status" value="1"/>
</dbReference>
<evidence type="ECO:0000256" key="5">
    <source>
        <dbReference type="ARBA" id="ARBA00022475"/>
    </source>
</evidence>
<evidence type="ECO:0000313" key="22">
    <source>
        <dbReference type="EMBL" id="PIU51347.1"/>
    </source>
</evidence>
<dbReference type="InterPro" id="IPR011130">
    <property type="entry name" value="SecA_preprotein_X-link_dom"/>
</dbReference>
<dbReference type="EMBL" id="PEWN01000079">
    <property type="protein sequence ID" value="PIU51347.1"/>
    <property type="molecule type" value="Genomic_DNA"/>
</dbReference>
<keyword evidence="17" id="KW-0175">Coiled coil</keyword>
<evidence type="ECO:0000256" key="7">
    <source>
        <dbReference type="ARBA" id="ARBA00022723"/>
    </source>
</evidence>
<dbReference type="FunFam" id="3.40.50.300:FF:000113">
    <property type="entry name" value="Preprotein translocase subunit SecA"/>
    <property type="match status" value="1"/>
</dbReference>
<feature type="coiled-coil region" evidence="17">
    <location>
        <begin position="74"/>
        <end position="101"/>
    </location>
</feature>
<evidence type="ECO:0000256" key="19">
    <source>
        <dbReference type="SAM" id="Phobius"/>
    </source>
</evidence>
<dbReference type="NCBIfam" id="TIGR00963">
    <property type="entry name" value="secA"/>
    <property type="match status" value="1"/>
</dbReference>
<evidence type="ECO:0000256" key="11">
    <source>
        <dbReference type="ARBA" id="ARBA00022927"/>
    </source>
</evidence>
<evidence type="ECO:0000256" key="13">
    <source>
        <dbReference type="ARBA" id="ARBA00023010"/>
    </source>
</evidence>
<dbReference type="InterPro" id="IPR014018">
    <property type="entry name" value="SecA_motor_DEAD"/>
</dbReference>
<comment type="caution">
    <text evidence="22">The sequence shown here is derived from an EMBL/GenBank/DDBJ whole genome shotgun (WGS) entry which is preliminary data.</text>
</comment>
<dbReference type="Pfam" id="PF02810">
    <property type="entry name" value="SEC-C"/>
    <property type="match status" value="1"/>
</dbReference>
<reference evidence="23" key="1">
    <citation type="submission" date="2017-09" db="EMBL/GenBank/DDBJ databases">
        <title>Depth-based differentiation of microbial function through sediment-hosted aquifers and enrichment of novel symbionts in the deep terrestrial subsurface.</title>
        <authorList>
            <person name="Probst A.J."/>
            <person name="Ladd B."/>
            <person name="Jarett J.K."/>
            <person name="Geller-Mcgrath D.E."/>
            <person name="Sieber C.M.K."/>
            <person name="Emerson J.B."/>
            <person name="Anantharaman K."/>
            <person name="Thomas B.C."/>
            <person name="Malmstrom R."/>
            <person name="Stieglmeier M."/>
            <person name="Klingl A."/>
            <person name="Woyke T."/>
            <person name="Ryan C.M."/>
            <person name="Banfield J.F."/>
        </authorList>
    </citation>
    <scope>NUCLEOTIDE SEQUENCE [LARGE SCALE GENOMIC DNA]</scope>
</reference>
<evidence type="ECO:0000256" key="2">
    <source>
        <dbReference type="ARBA" id="ARBA00004170"/>
    </source>
</evidence>
<dbReference type="GO" id="GO:0031522">
    <property type="term" value="C:cell envelope Sec protein transport complex"/>
    <property type="evidence" value="ECO:0007669"/>
    <property type="project" value="TreeGrafter"/>
</dbReference>
<dbReference type="CDD" id="cd17928">
    <property type="entry name" value="DEXDc_SecA"/>
    <property type="match status" value="1"/>
</dbReference>
<evidence type="ECO:0000256" key="18">
    <source>
        <dbReference type="SAM" id="MobiDB-lite"/>
    </source>
</evidence>
<keyword evidence="13 15" id="KW-0811">Translocation</keyword>
<comment type="subunit">
    <text evidence="15">Monomer and homodimer. Part of the essential Sec protein translocation apparatus which comprises SecA, SecYEG and auxiliary proteins SecDF. Other proteins may also be involved.</text>
</comment>
<dbReference type="CDD" id="cd18803">
    <property type="entry name" value="SF2_C_secA"/>
    <property type="match status" value="1"/>
</dbReference>
<keyword evidence="11 15" id="KW-0653">Protein transport</keyword>
<evidence type="ECO:0000256" key="12">
    <source>
        <dbReference type="ARBA" id="ARBA00022967"/>
    </source>
</evidence>
<dbReference type="SUPFAM" id="SSF81767">
    <property type="entry name" value="Pre-protein crosslinking domain of SecA"/>
    <property type="match status" value="1"/>
</dbReference>
<comment type="subcellular location">
    <subcellularLocation>
        <location evidence="15">Cell membrane</location>
        <topology evidence="15">Peripheral membrane protein</topology>
        <orientation evidence="15">Cytoplasmic side</orientation>
    </subcellularLocation>
    <subcellularLocation>
        <location evidence="15">Cytoplasm</location>
    </subcellularLocation>
    <subcellularLocation>
        <location evidence="2">Membrane</location>
        <topology evidence="2">Peripheral membrane protein</topology>
    </subcellularLocation>
    <text evidence="15">Distribution is 50-50.</text>
</comment>
<evidence type="ECO:0000256" key="16">
    <source>
        <dbReference type="RuleBase" id="RU003874"/>
    </source>
</evidence>
<dbReference type="PROSITE" id="PS51192">
    <property type="entry name" value="HELICASE_ATP_BIND_1"/>
    <property type="match status" value="1"/>
</dbReference>
<dbReference type="Pfam" id="PF07517">
    <property type="entry name" value="SecA_DEAD"/>
    <property type="match status" value="1"/>
</dbReference>
<dbReference type="InterPro" id="IPR004027">
    <property type="entry name" value="SEC_C_motif"/>
</dbReference>
<dbReference type="PRINTS" id="PR00906">
    <property type="entry name" value="SECA"/>
</dbReference>
<dbReference type="FunFam" id="1.10.3060.10:FF:000003">
    <property type="entry name" value="Protein translocase subunit SecA"/>
    <property type="match status" value="1"/>
</dbReference>
<evidence type="ECO:0000256" key="4">
    <source>
        <dbReference type="ARBA" id="ARBA00022448"/>
    </source>
</evidence>
<keyword evidence="4 15" id="KW-0813">Transport</keyword>
<feature type="binding site" evidence="15">
    <location>
        <position position="561"/>
    </location>
    <ligand>
        <name>ATP</name>
        <dbReference type="ChEBI" id="CHEBI:30616"/>
    </ligand>
</feature>
<comment type="cofactor">
    <cofactor evidence="1">
        <name>Zn(2+)</name>
        <dbReference type="ChEBI" id="CHEBI:29105"/>
    </cofactor>
</comment>
<dbReference type="Gene3D" id="3.90.1440.10">
    <property type="entry name" value="SecA, preprotein cross-linking domain"/>
    <property type="match status" value="1"/>
</dbReference>
<dbReference type="GO" id="GO:0005886">
    <property type="term" value="C:plasma membrane"/>
    <property type="evidence" value="ECO:0007669"/>
    <property type="project" value="UniProtKB-SubCell"/>
</dbReference>
<dbReference type="Pfam" id="PF01043">
    <property type="entry name" value="SecA_PP_bind"/>
    <property type="match status" value="1"/>
</dbReference>
<keyword evidence="5 15" id="KW-1003">Cell membrane</keyword>
<dbReference type="SUPFAM" id="SSF81886">
    <property type="entry name" value="Helical scaffold and wing domains of SecA"/>
    <property type="match status" value="1"/>
</dbReference>
<accession>A0A2M6ZG45</accession>
<keyword evidence="6 15" id="KW-0963">Cytoplasm</keyword>
<evidence type="ECO:0000256" key="15">
    <source>
        <dbReference type="HAMAP-Rule" id="MF_01382"/>
    </source>
</evidence>
<evidence type="ECO:0000259" key="20">
    <source>
        <dbReference type="PROSITE" id="PS51192"/>
    </source>
</evidence>
<keyword evidence="10 15" id="KW-0067">ATP-binding</keyword>
<feature type="domain" description="SecA family profile" evidence="21">
    <location>
        <begin position="26"/>
        <end position="681"/>
    </location>
</feature>
<dbReference type="EC" id="7.4.2.8" evidence="15"/>
<dbReference type="InterPro" id="IPR011115">
    <property type="entry name" value="SecA_DEAD"/>
</dbReference>
<keyword evidence="19" id="KW-0812">Transmembrane</keyword>
<feature type="binding site" evidence="15">
    <location>
        <position position="145"/>
    </location>
    <ligand>
        <name>ATP</name>
        <dbReference type="ChEBI" id="CHEBI:30616"/>
    </ligand>
</feature>
<dbReference type="Gene3D" id="1.10.3060.10">
    <property type="entry name" value="Helical scaffold and wing domains of SecA"/>
    <property type="match status" value="1"/>
</dbReference>
<comment type="similarity">
    <text evidence="3 15 16">Belongs to the SecA family.</text>
</comment>
<dbReference type="InterPro" id="IPR000185">
    <property type="entry name" value="SecA"/>
</dbReference>
<dbReference type="Gene3D" id="3.10.450.50">
    <property type="match status" value="1"/>
</dbReference>
<dbReference type="HAMAP" id="MF_01382">
    <property type="entry name" value="SecA"/>
    <property type="match status" value="1"/>
</dbReference>
<dbReference type="NCBIfam" id="NF009538">
    <property type="entry name" value="PRK12904.1"/>
    <property type="match status" value="1"/>
</dbReference>
<dbReference type="PANTHER" id="PTHR30612:SF0">
    <property type="entry name" value="CHLOROPLAST PROTEIN-TRANSPORTING ATPASE"/>
    <property type="match status" value="1"/>
</dbReference>
<dbReference type="SMART" id="SM00958">
    <property type="entry name" value="SecA_PP_bind"/>
    <property type="match status" value="1"/>
</dbReference>
<evidence type="ECO:0000256" key="17">
    <source>
        <dbReference type="SAM" id="Coils"/>
    </source>
</evidence>
<evidence type="ECO:0000256" key="6">
    <source>
        <dbReference type="ARBA" id="ARBA00022490"/>
    </source>
</evidence>
<feature type="domain" description="Helicase ATP-binding" evidence="20">
    <location>
        <begin position="147"/>
        <end position="305"/>
    </location>
</feature>
<proteinExistence type="inferred from homology"/>
<dbReference type="InterPro" id="IPR020937">
    <property type="entry name" value="SecA_CS"/>
</dbReference>
<dbReference type="GO" id="GO:0046872">
    <property type="term" value="F:metal ion binding"/>
    <property type="evidence" value="ECO:0007669"/>
    <property type="project" value="UniProtKB-KW"/>
</dbReference>
<evidence type="ECO:0000256" key="9">
    <source>
        <dbReference type="ARBA" id="ARBA00022833"/>
    </source>
</evidence>
<comment type="catalytic activity">
    <reaction evidence="15">
        <text>ATP + H2O + cellular proteinSide 1 = ADP + phosphate + cellular proteinSide 2.</text>
        <dbReference type="EC" id="7.4.2.8"/>
    </reaction>
</comment>
<dbReference type="Pfam" id="PF07516">
    <property type="entry name" value="SecA_SW"/>
    <property type="match status" value="1"/>
</dbReference>
<feature type="binding site" evidence="15">
    <location>
        <begin position="163"/>
        <end position="167"/>
    </location>
    <ligand>
        <name>ATP</name>
        <dbReference type="ChEBI" id="CHEBI:30616"/>
    </ligand>
</feature>
<evidence type="ECO:0000256" key="14">
    <source>
        <dbReference type="ARBA" id="ARBA00023136"/>
    </source>
</evidence>
<sequence length="969" mass="110639">MVKVLLIVFGIIWGAVFIVIFWRKVAQVVIKIVGTKYERDTKKMQPIVDLINNLEPEISKLTDEQLRAKTDEFRERVRKRVEEYEEQVKDIKLVIEESSSEERVKLKNRLKEIRNFIFEDILPEAFAVVREASKRTTGMRHFDVQLMGGIVLHQGKIAEMATGEGKTLVATLPLYLNALLGKGCHLVTVNDYLAKRDRFWMGPIYELLGLSVGFIQHDMPPEQRREAYACDIAYGTNNEFGFDYLRDNMVGRKEDRVQRPFYYAIVDEVDSILIDEARTPLIISGPAEESTDLYYQIDHLIPYLKRGEKAEKAEIQKGFDFVVEEKEHAVVLTDEGMQKCERLLKIESLYDNPRVASHINQALRAHNLFHKDEDYVVKEGKVIIVDEFTGRLMPGRRWSDGLHQAVEAKEHVRIERENQTLATVTFQNYFRLYEKLAGMTGTAETEAAEFKKIYNLDVVVLPTNCPLVRNNYPDVIYKTEKEKFRAVVQGIEELHKKGQPVLVGTRSIEKNEKLGSMLKARNIPHNLLNAKYHEMEASIIAQAGRKSAVTIATNMAGRGTDILLGGNAEFMAKDLLHQRGIEPNIPGYKEELEKLLPKFREIVESEHKEVVELGGLHIIGTERHEARRIDNQLRGRSGRQGDPGSSMFYLALEDELMRLFGGARIAVLMDRLKIPEDEPITHPWITRAVESAQKKVEGHNFDIRKQLLGYDDVMNKQREVIYSERNAILEGESLKENTMEMVEDIISSFIDIYAPKDAHPQDWDISGLDIRLKQLFGISVVAELALHINNITPSLLKEKLLEMAKLIYNERESKFGSDNLRELERMIMLQVVDVSWKDHLYSMDHLREGIGLRGYAERDPLVEYKKEGYGYFMNMIEHIKEETLQYLFRFQIRPTPGGSSGTTPMVTSGRPDSAGGAVRSRDVPIFTGASRGTVPDSAGPPHKQLKVGRNDPCPCGSGKKFKHCCGRVQ</sequence>
<feature type="transmembrane region" description="Helical" evidence="19">
    <location>
        <begin position="5"/>
        <end position="22"/>
    </location>
</feature>
<dbReference type="GO" id="GO:0065002">
    <property type="term" value="P:intracellular protein transmembrane transport"/>
    <property type="evidence" value="ECO:0007669"/>
    <property type="project" value="UniProtKB-UniRule"/>
</dbReference>
<keyword evidence="9" id="KW-0862">Zinc</keyword>
<dbReference type="GO" id="GO:0008564">
    <property type="term" value="F:protein-exporting ATPase activity"/>
    <property type="evidence" value="ECO:0007669"/>
    <property type="project" value="UniProtKB-EC"/>
</dbReference>
<dbReference type="GO" id="GO:0006605">
    <property type="term" value="P:protein targeting"/>
    <property type="evidence" value="ECO:0007669"/>
    <property type="project" value="UniProtKB-UniRule"/>
</dbReference>
<evidence type="ECO:0000256" key="3">
    <source>
        <dbReference type="ARBA" id="ARBA00007650"/>
    </source>
</evidence>
<keyword evidence="8 15" id="KW-0547">Nucleotide-binding</keyword>
<dbReference type="SMART" id="SM00957">
    <property type="entry name" value="SecA_DEAD"/>
    <property type="match status" value="1"/>
</dbReference>
<dbReference type="AlphaFoldDB" id="A0A2M6ZG45"/>
<dbReference type="SUPFAM" id="SSF52540">
    <property type="entry name" value="P-loop containing nucleoside triphosphate hydrolases"/>
    <property type="match status" value="2"/>
</dbReference>
<dbReference type="PROSITE" id="PS01312">
    <property type="entry name" value="SECA"/>
    <property type="match status" value="1"/>
</dbReference>
<dbReference type="PROSITE" id="PS51196">
    <property type="entry name" value="SECA_MOTOR_DEAD"/>
    <property type="match status" value="1"/>
</dbReference>
<evidence type="ECO:0000256" key="1">
    <source>
        <dbReference type="ARBA" id="ARBA00001947"/>
    </source>
</evidence>
<keyword evidence="7" id="KW-0479">Metal-binding</keyword>
<evidence type="ECO:0000256" key="8">
    <source>
        <dbReference type="ARBA" id="ARBA00022741"/>
    </source>
</evidence>
<keyword evidence="19" id="KW-1133">Transmembrane helix</keyword>
<evidence type="ECO:0000313" key="23">
    <source>
        <dbReference type="Proteomes" id="UP000229227"/>
    </source>
</evidence>
<dbReference type="InterPro" id="IPR036266">
    <property type="entry name" value="SecA_Wing/Scaffold_sf"/>
</dbReference>
<gene>
    <name evidence="15" type="primary">secA</name>
    <name evidence="22" type="ORF">COS91_04910</name>
</gene>
<dbReference type="InterPro" id="IPR014001">
    <property type="entry name" value="Helicase_ATP-bd"/>
</dbReference>
<keyword evidence="12 15" id="KW-1278">Translocase</keyword>
<dbReference type="PANTHER" id="PTHR30612">
    <property type="entry name" value="SECA INNER MEMBRANE COMPONENT OF SEC PROTEIN SECRETION SYSTEM"/>
    <property type="match status" value="1"/>
</dbReference>
<dbReference type="InterPro" id="IPR044722">
    <property type="entry name" value="SecA_SF2_C"/>
</dbReference>
<dbReference type="GO" id="GO:0005829">
    <property type="term" value="C:cytosol"/>
    <property type="evidence" value="ECO:0007669"/>
    <property type="project" value="TreeGrafter"/>
</dbReference>
<dbReference type="InterPro" id="IPR036670">
    <property type="entry name" value="SecA_X-link_sf"/>
</dbReference>
<feature type="region of interest" description="Disordered" evidence="18">
    <location>
        <begin position="896"/>
        <end position="951"/>
    </location>
</feature>